<keyword evidence="1" id="KW-0175">Coiled coil</keyword>
<reference evidence="2" key="1">
    <citation type="submission" date="2021-12" db="EMBL/GenBank/DDBJ databases">
        <authorList>
            <person name="King R."/>
        </authorList>
    </citation>
    <scope>NUCLEOTIDE SEQUENCE</scope>
</reference>
<accession>A0A9N9WJ07</accession>
<dbReference type="Proteomes" id="UP001153714">
    <property type="component" value="Chromosome 6"/>
</dbReference>
<name>A0A9N9WJ07_9NEOP</name>
<feature type="coiled-coil region" evidence="1">
    <location>
        <begin position="47"/>
        <end position="88"/>
    </location>
</feature>
<evidence type="ECO:0000313" key="2">
    <source>
        <dbReference type="EMBL" id="CAG9793618.1"/>
    </source>
</evidence>
<keyword evidence="3" id="KW-1185">Reference proteome</keyword>
<gene>
    <name evidence="2" type="ORF">DIATSA_LOCUS11041</name>
</gene>
<evidence type="ECO:0000256" key="1">
    <source>
        <dbReference type="SAM" id="Coils"/>
    </source>
</evidence>
<reference evidence="2" key="2">
    <citation type="submission" date="2022-10" db="EMBL/GenBank/DDBJ databases">
        <authorList>
            <consortium name="ENA_rothamsted_submissions"/>
            <consortium name="culmorum"/>
            <person name="King R."/>
        </authorList>
    </citation>
    <scope>NUCLEOTIDE SEQUENCE</scope>
</reference>
<protein>
    <submittedName>
        <fullName evidence="2">Uncharacterized protein</fullName>
    </submittedName>
</protein>
<dbReference type="AlphaFoldDB" id="A0A9N9WJ07"/>
<dbReference type="EMBL" id="OU893337">
    <property type="protein sequence ID" value="CAG9793618.1"/>
    <property type="molecule type" value="Genomic_DNA"/>
</dbReference>
<organism evidence="2 3">
    <name type="scientific">Diatraea saccharalis</name>
    <name type="common">sugarcane borer</name>
    <dbReference type="NCBI Taxonomy" id="40085"/>
    <lineage>
        <taxon>Eukaryota</taxon>
        <taxon>Metazoa</taxon>
        <taxon>Ecdysozoa</taxon>
        <taxon>Arthropoda</taxon>
        <taxon>Hexapoda</taxon>
        <taxon>Insecta</taxon>
        <taxon>Pterygota</taxon>
        <taxon>Neoptera</taxon>
        <taxon>Endopterygota</taxon>
        <taxon>Lepidoptera</taxon>
        <taxon>Glossata</taxon>
        <taxon>Ditrysia</taxon>
        <taxon>Pyraloidea</taxon>
        <taxon>Crambidae</taxon>
        <taxon>Crambinae</taxon>
        <taxon>Diatraea</taxon>
    </lineage>
</organism>
<evidence type="ECO:0000313" key="3">
    <source>
        <dbReference type="Proteomes" id="UP001153714"/>
    </source>
</evidence>
<sequence length="315" mass="36612">MEKMDTDNVTFRSRQRANSLGNISNTSMFESTRLCHSQIYLDHSSPHLEMQARIEKIENELLSANNEIVELLLENKTLKKELDKSNKINQLYKKIEFNEGVATLTSNRKRKIPKMSLITTTSQEIQDRIPNKAMNNNTQVEIIAELNKKNSQLTTFLEEEKEKNTILNENRSTVVQNNKNCKSKKSCSKGLIKTKGAKHNNINKLNLQKIRQLNKAKKGLQNRLKIMVSRENRVKLQIHEKKQLNDINTETTATYTHHGNNYIEKRRDNKVIILSDDIGRGLSLKLTNRTKSYIKLITANHEHIMTQYWITSKRK</sequence>
<proteinExistence type="predicted"/>